<proteinExistence type="inferred from homology"/>
<sequence length="296" mass="32413">MTTNRKTTRHLVAGFSGGLTSAIALQPLDLVKTRLQQSSETRSIRAVYNSLSSFKTLWRGTLPSALRTSIGSGLYLSSLNAIRTSIANLRHPISGATIQSSSKLPKLSPPEDLFAGMFARGLVGFITMPITVLKVRFESDLYNYSSLTQASKNIYRTEGISGFFRGFGATALRDAPYAGLYILFYQKFKVIFPVILRLGKEGDSNEKLFNTSTSAIINASAAISSASVATAITAPFDTIKTNMQLNPAKYSSFKKATLLIVNDHWTRLFDGLSLRLVRKAFSAAIAWGIYEELIKL</sequence>
<dbReference type="GO" id="GO:0015187">
    <property type="term" value="F:glycine transmembrane transporter activity"/>
    <property type="evidence" value="ECO:0007669"/>
    <property type="project" value="UniProtKB-UniRule"/>
</dbReference>
<dbReference type="Proteomes" id="UP000094801">
    <property type="component" value="Unassembled WGS sequence"/>
</dbReference>
<feature type="repeat" description="Solcar" evidence="11">
    <location>
        <begin position="107"/>
        <end position="191"/>
    </location>
</feature>
<keyword evidence="7 10" id="KW-0496">Mitochondrion</keyword>
<gene>
    <name evidence="12" type="ORF">CANARDRAFT_21603</name>
</gene>
<name>A0A1E4T4D3_9ASCO</name>
<dbReference type="PROSITE" id="PS50920">
    <property type="entry name" value="SOLCAR"/>
    <property type="match status" value="3"/>
</dbReference>
<accession>A0A1E4T4D3</accession>
<keyword evidence="4 10" id="KW-0677">Repeat</keyword>
<evidence type="ECO:0000313" key="12">
    <source>
        <dbReference type="EMBL" id="ODV86595.1"/>
    </source>
</evidence>
<keyword evidence="13" id="KW-1185">Reference proteome</keyword>
<dbReference type="PRINTS" id="PR00926">
    <property type="entry name" value="MITOCARRIER"/>
</dbReference>
<dbReference type="PANTHER" id="PTHR46181">
    <property type="entry name" value="MITOCHONDRIAL GLYCINE TRANSPORTER"/>
    <property type="match status" value="1"/>
</dbReference>
<dbReference type="HAMAP" id="MF_03064">
    <property type="entry name" value="SLC25A38"/>
    <property type="match status" value="1"/>
</dbReference>
<comment type="subcellular location">
    <subcellularLocation>
        <location evidence="1 10">Mitochondrion inner membrane</location>
        <topology evidence="1 10">Multi-pass membrane protein</topology>
    </subcellularLocation>
</comment>
<comment type="similarity">
    <text evidence="10">Belongs to the mitochondrial carrier (TC 2.A.29) family. SLC25A38 subfamily.</text>
</comment>
<evidence type="ECO:0000256" key="4">
    <source>
        <dbReference type="ARBA" id="ARBA00022737"/>
    </source>
</evidence>
<dbReference type="InterPro" id="IPR030847">
    <property type="entry name" value="Hem25/SLC25A38"/>
</dbReference>
<reference evidence="13" key="1">
    <citation type="submission" date="2016-04" db="EMBL/GenBank/DDBJ databases">
        <title>Comparative genomics of biotechnologically important yeasts.</title>
        <authorList>
            <consortium name="DOE Joint Genome Institute"/>
            <person name="Riley R."/>
            <person name="Haridas S."/>
            <person name="Wolfe K.H."/>
            <person name="Lopes M.R."/>
            <person name="Hittinger C.T."/>
            <person name="Goker M."/>
            <person name="Salamov A."/>
            <person name="Wisecaver J."/>
            <person name="Long T.M."/>
            <person name="Aerts A.L."/>
            <person name="Barry K."/>
            <person name="Choi C."/>
            <person name="Clum A."/>
            <person name="Coughlan A.Y."/>
            <person name="Deshpande S."/>
            <person name="Douglass A.P."/>
            <person name="Hanson S.J."/>
            <person name="Klenk H.-P."/>
            <person name="Labutti K."/>
            <person name="Lapidus A."/>
            <person name="Lindquist E."/>
            <person name="Lipzen A."/>
            <person name="Meier-Kolthoff J.P."/>
            <person name="Ohm R.A."/>
            <person name="Otillar R.P."/>
            <person name="Pangilinan J."/>
            <person name="Peng Y."/>
            <person name="Rokas A."/>
            <person name="Rosa C.A."/>
            <person name="Scheuner C."/>
            <person name="Sibirny A.A."/>
            <person name="Slot J.C."/>
            <person name="Stielow J.B."/>
            <person name="Sun H."/>
            <person name="Kurtzman C.P."/>
            <person name="Blackwell M."/>
            <person name="Grigoriev I.V."/>
            <person name="Jeffries T.W."/>
        </authorList>
    </citation>
    <scope>NUCLEOTIDE SEQUENCE [LARGE SCALE GENOMIC DNA]</scope>
    <source>
        <strain evidence="13">NRRL YB-2248</strain>
    </source>
</reference>
<feature type="repeat" description="Solcar" evidence="11">
    <location>
        <begin position="213"/>
        <end position="296"/>
    </location>
</feature>
<dbReference type="STRING" id="983967.A0A1E4T4D3"/>
<evidence type="ECO:0000256" key="8">
    <source>
        <dbReference type="ARBA" id="ARBA00023136"/>
    </source>
</evidence>
<dbReference type="Pfam" id="PF00153">
    <property type="entry name" value="Mito_carr"/>
    <property type="match status" value="3"/>
</dbReference>
<keyword evidence="3 10" id="KW-0812">Transmembrane</keyword>
<dbReference type="FunFam" id="1.50.40.10:FF:000103">
    <property type="entry name" value="Mitochondrial glycine transporter"/>
    <property type="match status" value="1"/>
</dbReference>
<keyword evidence="6 10" id="KW-1133">Transmembrane helix</keyword>
<keyword evidence="5 10" id="KW-0999">Mitochondrion inner membrane</keyword>
<evidence type="ECO:0000256" key="3">
    <source>
        <dbReference type="ARBA" id="ARBA00022692"/>
    </source>
</evidence>
<evidence type="ECO:0000313" key="13">
    <source>
        <dbReference type="Proteomes" id="UP000094801"/>
    </source>
</evidence>
<evidence type="ECO:0000256" key="6">
    <source>
        <dbReference type="ARBA" id="ARBA00022989"/>
    </source>
</evidence>
<keyword evidence="8 10" id="KW-0472">Membrane</keyword>
<evidence type="ECO:0000256" key="1">
    <source>
        <dbReference type="ARBA" id="ARBA00004448"/>
    </source>
</evidence>
<dbReference type="EMBL" id="KV453849">
    <property type="protein sequence ID" value="ODV86595.1"/>
    <property type="molecule type" value="Genomic_DNA"/>
</dbReference>
<dbReference type="GO" id="GO:1904983">
    <property type="term" value="P:glycine import into mitochondrion"/>
    <property type="evidence" value="ECO:0007669"/>
    <property type="project" value="UniProtKB-UniRule"/>
</dbReference>
<dbReference type="InterPro" id="IPR018108">
    <property type="entry name" value="MCP_transmembrane"/>
</dbReference>
<dbReference type="GO" id="GO:0005743">
    <property type="term" value="C:mitochondrial inner membrane"/>
    <property type="evidence" value="ECO:0007669"/>
    <property type="project" value="UniProtKB-SubCell"/>
</dbReference>
<evidence type="ECO:0000256" key="5">
    <source>
        <dbReference type="ARBA" id="ARBA00022792"/>
    </source>
</evidence>
<evidence type="ECO:0000256" key="7">
    <source>
        <dbReference type="ARBA" id="ARBA00023128"/>
    </source>
</evidence>
<evidence type="ECO:0000256" key="9">
    <source>
        <dbReference type="ARBA" id="ARBA00034060"/>
    </source>
</evidence>
<evidence type="ECO:0000256" key="2">
    <source>
        <dbReference type="ARBA" id="ARBA00022448"/>
    </source>
</evidence>
<evidence type="ECO:0000256" key="11">
    <source>
        <dbReference type="PROSITE-ProRule" id="PRU00282"/>
    </source>
</evidence>
<organism evidence="12 13">
    <name type="scientific">[Candida] arabinofermentans NRRL YB-2248</name>
    <dbReference type="NCBI Taxonomy" id="983967"/>
    <lineage>
        <taxon>Eukaryota</taxon>
        <taxon>Fungi</taxon>
        <taxon>Dikarya</taxon>
        <taxon>Ascomycota</taxon>
        <taxon>Saccharomycotina</taxon>
        <taxon>Pichiomycetes</taxon>
        <taxon>Pichiales</taxon>
        <taxon>Pichiaceae</taxon>
        <taxon>Ogataea</taxon>
        <taxon>Ogataea/Candida clade</taxon>
    </lineage>
</organism>
<dbReference type="AlphaFoldDB" id="A0A1E4T4D3"/>
<dbReference type="PANTHER" id="PTHR46181:SF3">
    <property type="entry name" value="MITOCHONDRIAL GLYCINE TRANSPORTER"/>
    <property type="match status" value="1"/>
</dbReference>
<evidence type="ECO:0000256" key="10">
    <source>
        <dbReference type="HAMAP-Rule" id="MF_03064"/>
    </source>
</evidence>
<dbReference type="OrthoDB" id="1924968at2759"/>
<protein>
    <recommendedName>
        <fullName evidence="10">Mitochondrial glycine transporter</fullName>
    </recommendedName>
    <alternativeName>
        <fullName evidence="10">Solute carrier family 25 member 38 homolog</fullName>
    </alternativeName>
</protein>
<keyword evidence="2 10" id="KW-0813">Transport</keyword>
<comment type="function">
    <text evidence="10">Mitochondrial glycine transporter that imports glycine into the mitochondrial matrix. Plays an important role in providing glycine for the first enzymatic step in heme biosynthesis, the condensation of glycine with succinyl-CoA to produce 5-aminolevulinate (ALA) in the miochondrial matrix.</text>
</comment>
<dbReference type="Gene3D" id="1.50.40.10">
    <property type="entry name" value="Mitochondrial carrier domain"/>
    <property type="match status" value="1"/>
</dbReference>
<dbReference type="InterPro" id="IPR002067">
    <property type="entry name" value="MCP"/>
</dbReference>
<comment type="catalytic activity">
    <reaction evidence="9 10">
        <text>glycine(in) = glycine(out)</text>
        <dbReference type="Rhea" id="RHEA:70715"/>
        <dbReference type="ChEBI" id="CHEBI:57305"/>
    </reaction>
</comment>
<feature type="repeat" description="Solcar" evidence="11">
    <location>
        <begin position="5"/>
        <end position="85"/>
    </location>
</feature>
<dbReference type="SUPFAM" id="SSF103506">
    <property type="entry name" value="Mitochondrial carrier"/>
    <property type="match status" value="1"/>
</dbReference>
<dbReference type="InterPro" id="IPR023395">
    <property type="entry name" value="MCP_dom_sf"/>
</dbReference>